<organism evidence="2 3">
    <name type="scientific">Geomesophilobacter sediminis</name>
    <dbReference type="NCBI Taxonomy" id="2798584"/>
    <lineage>
        <taxon>Bacteria</taxon>
        <taxon>Pseudomonadati</taxon>
        <taxon>Thermodesulfobacteriota</taxon>
        <taxon>Desulfuromonadia</taxon>
        <taxon>Geobacterales</taxon>
        <taxon>Geobacteraceae</taxon>
        <taxon>Geomesophilobacter</taxon>
    </lineage>
</organism>
<reference evidence="2" key="1">
    <citation type="submission" date="2020-12" db="EMBL/GenBank/DDBJ databases">
        <title>Geomonas sp. Red875, isolated from river sediment.</title>
        <authorList>
            <person name="Xu Z."/>
            <person name="Zhang Z."/>
            <person name="Masuda Y."/>
            <person name="Itoh H."/>
            <person name="Senoo K."/>
        </authorList>
    </citation>
    <scope>NUCLEOTIDE SEQUENCE</scope>
    <source>
        <strain evidence="2">Red875</strain>
    </source>
</reference>
<comment type="caution">
    <text evidence="2">The sequence shown here is derived from an EMBL/GenBank/DDBJ whole genome shotgun (WGS) entry which is preliminary data.</text>
</comment>
<accession>A0A8J7M206</accession>
<evidence type="ECO:0000313" key="3">
    <source>
        <dbReference type="Proteomes" id="UP000636888"/>
    </source>
</evidence>
<sequence>MAADIAAIHCTPLSSPELEALLLNIASQLTTAPFETAATTQKHPTKKRLLHVVTYALPSGGHTAMMRRWIELDHSARHSVVTLEQKAPVPFSLAGAVAKTDGDVIQLNPAAALTSRALSLRRLAQEGADIVILHVHPQDVIATVAFGVTQVPPVWFINHGAHKFWVGVAISDFVLNCRGSHLENEWTVRYRGVAQERSRTLPIPLDYSKPGKPRTERDQKRNSAKKKLGIPDDTTVILTSGDTYKFTPIRNIDFLHIAKRILKDRPDVFLFAVGVDENVAWSAASKQVGGRLQAVGRHASLRIYHDAADIYIEGFPFGSTTALLEAGAQGIPCVLAPGTCPPPFTSDGLALEGLPKPRDLDEYLKQIEAFVESPDERVKKGSKLAAAIERVHTGQGWFSFLEQIKSSVPAIHHIHPVPHVEQVAPAISNFWGAFWHNQHRKDEFLDTYQRALVGGLTPRLDLPVLQALAASRDIIKRNVFFNIMTKLACSFAYLFPKATTSRFWCHNLFFYLRDDGFIMRQIQALSLRFRPSKEHEPAK</sequence>
<dbReference type="RefSeq" id="WP_199386008.1">
    <property type="nucleotide sequence ID" value="NZ_JAEMHM010000020.1"/>
</dbReference>
<protein>
    <submittedName>
        <fullName evidence="2">Glycosyltransferase family 4 protein</fullName>
    </submittedName>
</protein>
<dbReference type="SUPFAM" id="SSF53756">
    <property type="entry name" value="UDP-Glycosyltransferase/glycogen phosphorylase"/>
    <property type="match status" value="1"/>
</dbReference>
<gene>
    <name evidence="2" type="ORF">JFN93_20475</name>
</gene>
<proteinExistence type="predicted"/>
<feature type="region of interest" description="Disordered" evidence="1">
    <location>
        <begin position="204"/>
        <end position="226"/>
    </location>
</feature>
<name>A0A8J7M206_9BACT</name>
<keyword evidence="3" id="KW-1185">Reference proteome</keyword>
<evidence type="ECO:0000256" key="1">
    <source>
        <dbReference type="SAM" id="MobiDB-lite"/>
    </source>
</evidence>
<dbReference type="Proteomes" id="UP000636888">
    <property type="component" value="Unassembled WGS sequence"/>
</dbReference>
<evidence type="ECO:0000313" key="2">
    <source>
        <dbReference type="EMBL" id="MBJ6727093.1"/>
    </source>
</evidence>
<dbReference type="Gene3D" id="3.40.50.2000">
    <property type="entry name" value="Glycogen Phosphorylase B"/>
    <property type="match status" value="1"/>
</dbReference>
<dbReference type="AlphaFoldDB" id="A0A8J7M206"/>
<dbReference type="EMBL" id="JAEMHM010000020">
    <property type="protein sequence ID" value="MBJ6727093.1"/>
    <property type="molecule type" value="Genomic_DNA"/>
</dbReference>